<feature type="region of interest" description="Disordered" evidence="2">
    <location>
        <begin position="598"/>
        <end position="656"/>
    </location>
</feature>
<keyword evidence="5" id="KW-1185">Reference proteome</keyword>
<dbReference type="InterPro" id="IPR001849">
    <property type="entry name" value="PH_domain"/>
</dbReference>
<dbReference type="SUPFAM" id="SSF48350">
    <property type="entry name" value="GTPase activation domain, GAP"/>
    <property type="match status" value="1"/>
</dbReference>
<dbReference type="FunFam" id="1.10.555.10:FF:000058">
    <property type="entry name" value="GTPase-activating protein pac-1"/>
    <property type="match status" value="1"/>
</dbReference>
<feature type="domain" description="PH" evidence="3">
    <location>
        <begin position="448"/>
        <end position="573"/>
    </location>
</feature>
<reference evidence="5" key="1">
    <citation type="submission" date="2014-03" db="EMBL/GenBank/DDBJ databases">
        <title>The whipworm genome and dual-species transcriptomics of an intimate host-pathogen interaction.</title>
        <authorList>
            <person name="Foth B.J."/>
            <person name="Tsai I.J."/>
            <person name="Reid A.J."/>
            <person name="Bancroft A.J."/>
            <person name="Nichol S."/>
            <person name="Tracey A."/>
            <person name="Holroyd N."/>
            <person name="Cotton J.A."/>
            <person name="Stanley E.J."/>
            <person name="Zarowiecki M."/>
            <person name="Liu J.Z."/>
            <person name="Huckvale T."/>
            <person name="Cooper P.J."/>
            <person name="Grencis R.K."/>
            <person name="Berriman M."/>
        </authorList>
    </citation>
    <scope>NUCLEOTIDE SEQUENCE [LARGE SCALE GENOMIC DNA]</scope>
    <source>
        <strain evidence="5">Edinburgh</strain>
    </source>
</reference>
<dbReference type="Proteomes" id="UP000046395">
    <property type="component" value="Unassembled WGS sequence"/>
</dbReference>
<dbReference type="Pfam" id="PF00169">
    <property type="entry name" value="PH"/>
    <property type="match status" value="1"/>
</dbReference>
<feature type="region of interest" description="Disordered" evidence="2">
    <location>
        <begin position="334"/>
        <end position="360"/>
    </location>
</feature>
<name>A0A5S6QIM6_TRIMR</name>
<evidence type="ECO:0000313" key="5">
    <source>
        <dbReference type="Proteomes" id="UP000046395"/>
    </source>
</evidence>
<dbReference type="WBParaSite" id="TMUE_2000006722.1">
    <property type="protein sequence ID" value="TMUE_2000006722.1"/>
    <property type="gene ID" value="WBGene00292860"/>
</dbReference>
<accession>A0A5S6QIM6</accession>
<organism evidence="5 6">
    <name type="scientific">Trichuris muris</name>
    <name type="common">Mouse whipworm</name>
    <dbReference type="NCBI Taxonomy" id="70415"/>
    <lineage>
        <taxon>Eukaryota</taxon>
        <taxon>Metazoa</taxon>
        <taxon>Ecdysozoa</taxon>
        <taxon>Nematoda</taxon>
        <taxon>Enoplea</taxon>
        <taxon>Dorylaimia</taxon>
        <taxon>Trichinellida</taxon>
        <taxon>Trichuridae</taxon>
        <taxon>Trichuris</taxon>
    </lineage>
</organism>
<dbReference type="PANTHER" id="PTHR23175">
    <property type="entry name" value="PDZ DOMAIN-CONTAINING PROTEIN"/>
    <property type="match status" value="1"/>
</dbReference>
<evidence type="ECO:0000313" key="6">
    <source>
        <dbReference type="WBParaSite" id="TMUE_2000006722.1"/>
    </source>
</evidence>
<evidence type="ECO:0000259" key="4">
    <source>
        <dbReference type="PROSITE" id="PS50238"/>
    </source>
</evidence>
<feature type="domain" description="Rho-GAP" evidence="4">
    <location>
        <begin position="707"/>
        <end position="899"/>
    </location>
</feature>
<dbReference type="STRING" id="70415.A0A5S6QIM6"/>
<feature type="compositionally biased region" description="Low complexity" evidence="2">
    <location>
        <begin position="93"/>
        <end position="114"/>
    </location>
</feature>
<keyword evidence="1" id="KW-0343">GTPase activation</keyword>
<evidence type="ECO:0000256" key="1">
    <source>
        <dbReference type="ARBA" id="ARBA00022468"/>
    </source>
</evidence>
<feature type="region of interest" description="Disordered" evidence="2">
    <location>
        <begin position="86"/>
        <end position="117"/>
    </location>
</feature>
<proteinExistence type="predicted"/>
<dbReference type="InterPro" id="IPR011993">
    <property type="entry name" value="PH-like_dom_sf"/>
</dbReference>
<dbReference type="WBParaSite" id="TMUE_2000006722.2">
    <property type="protein sequence ID" value="TMUE_2000006722.2"/>
    <property type="gene ID" value="WBGene00292860"/>
</dbReference>
<dbReference type="GO" id="GO:0005096">
    <property type="term" value="F:GTPase activator activity"/>
    <property type="evidence" value="ECO:0007669"/>
    <property type="project" value="UniProtKB-KW"/>
</dbReference>
<dbReference type="PROSITE" id="PS50003">
    <property type="entry name" value="PH_DOMAIN"/>
    <property type="match status" value="1"/>
</dbReference>
<feature type="compositionally biased region" description="Basic and acidic residues" evidence="2">
    <location>
        <begin position="1277"/>
        <end position="1303"/>
    </location>
</feature>
<sequence length="1351" mass="149287">MNGAFIRAEYCTNPSSFASMQPHYLTTIEERPENVGPLSLDGDNAATANGLPSTVKTPRAAPRCLRRGLVKTGLVSQIVQAIRGNQEQDSRYSSSATSLSTLESTTTTTTTTTTVDGRDESANASAAAQARLVRTLICIFETGAVDRVGPLKLYHAQTYKRELSRISARNLGQVLRKTRRFNQLLNAPRRHSLDSQAMLESLNAAAPNAHPSCGHRQDNLLDSAVGMYDGSLSPPGSLPHRTPVRLRRKSSFLRAVTGNSQAYDNEQEQQQVATPIVHVTRPTSMLYSNGDQPSTDPAIVLPLSVSQTCLQQPKPVAVVSRRLVQSDVVLPKVPYTNGDRQGGLPATVSTSGDGGPFPVETAERRDQVDAGSRFVRRRNGRREKHITRFINLYNSSQGRLGEAQDDSCSLSPSCSSSLSDSSIPKAAVGLPPPSAPSAVAFVTAPSDTIYREGILYHKQPSNSGGGGSRSSHDRSWQLYWAFLIDHTLHLCPEKSMLAVSPTSVTAQKFVNFVREKATLSIDVRSCIADIAYNQLKRKSVFRCITVKQSEHLFQAVDDKDMIDWIEALQSCAKGAEQETVSPSSLALIIKRYERQSHCSSSSSVSPSVKAKKSGQSPLSTKSPLKPMAEQEQTSEVSLPPLPPPSSSQTSSQQVHHSEATLKRVRKWCKTKRFPATTAPSAAPTAITAICQLSKDEQSRPGSAVFGLQLEDCLTTGETDYVPLIVQLCVKVVEAYGLDTVGVYRIPGNTAAVNTLSASLDQGFEFVEFDDIRWRDVNVVSSLLKAFFRKLPDPLLTSNLYRHFIEANRIESHEIRLKTLRDLVRRLPKHNYETLRYLMRHLNRVVAHSVINKMEAKNLALMFGPSLVRPSGENMVAMVTHMSDQCKLVESLIVYCDWIFGEETAVEQQRVDRSSAEVGQLLDFIGNSERDLKEAKENIVRNLVNVRAIRNEHPSPRSALSVSPPCDERNIDEEIARAYRLDILNEGSISGAAVEATDEERRSQLALPPSTRELIQAAEDYKRSREEQIYTARRIFIAGGAPTESIDNKINVLAQHCRHLNINNADSLDVLSPETREKIKQFQRGHPLCSSGRGPLNFPQSSTAAPQRTDDIGLLESGGNGLLSPSDHCPLRISNSCDSLDEAHFAGGGSRSPASKSCDFPACSAILKESLAEVDDGKQQRSLLNRGRLRHVKPEFSFFRRMVTTSGDCPTASQMEEEDEQESRRAEGSSSKEKAHHHYQRRPYTIGNLLKFSRKAAAPAVPQERRRDLRRHTLGSMETEHFKSDRQLRRQMLTDRESANDNGRRQRWPSSGDEPVQMWLKGSPLRRSNPDVTSPTMPPAPPMGDRPLWVHS</sequence>
<dbReference type="PANTHER" id="PTHR23175:SF23">
    <property type="entry name" value="PDZ DOMAIN-CONTAINING PROTEIN"/>
    <property type="match status" value="1"/>
</dbReference>
<dbReference type="InterPro" id="IPR000198">
    <property type="entry name" value="RhoGAP_dom"/>
</dbReference>
<dbReference type="SUPFAM" id="SSF50729">
    <property type="entry name" value="PH domain-like"/>
    <property type="match status" value="1"/>
</dbReference>
<dbReference type="Gene3D" id="1.10.555.10">
    <property type="entry name" value="Rho GTPase activation protein"/>
    <property type="match status" value="1"/>
</dbReference>
<dbReference type="PROSITE" id="PS50238">
    <property type="entry name" value="RHOGAP"/>
    <property type="match status" value="1"/>
</dbReference>
<dbReference type="Pfam" id="PF00620">
    <property type="entry name" value="RhoGAP"/>
    <property type="match status" value="1"/>
</dbReference>
<dbReference type="InterPro" id="IPR008936">
    <property type="entry name" value="Rho_GTPase_activation_prot"/>
</dbReference>
<feature type="compositionally biased region" description="Low complexity" evidence="2">
    <location>
        <begin position="599"/>
        <end position="608"/>
    </location>
</feature>
<feature type="region of interest" description="Disordered" evidence="2">
    <location>
        <begin position="1202"/>
        <end position="1351"/>
    </location>
</feature>
<evidence type="ECO:0000259" key="3">
    <source>
        <dbReference type="PROSITE" id="PS50003"/>
    </source>
</evidence>
<reference evidence="6" key="2">
    <citation type="submission" date="2019-12" db="UniProtKB">
        <authorList>
            <consortium name="WormBaseParasite"/>
        </authorList>
    </citation>
    <scope>IDENTIFICATION</scope>
</reference>
<dbReference type="SMART" id="SM00233">
    <property type="entry name" value="PH"/>
    <property type="match status" value="1"/>
</dbReference>
<protein>
    <submittedName>
        <fullName evidence="6">Rho-GAP domain-containing protein</fullName>
    </submittedName>
</protein>
<dbReference type="SMART" id="SM00324">
    <property type="entry name" value="RhoGAP"/>
    <property type="match status" value="1"/>
</dbReference>
<feature type="compositionally biased region" description="Basic and acidic residues" evidence="2">
    <location>
        <begin position="1221"/>
        <end position="1232"/>
    </location>
</feature>
<dbReference type="GO" id="GO:0007165">
    <property type="term" value="P:signal transduction"/>
    <property type="evidence" value="ECO:0007669"/>
    <property type="project" value="InterPro"/>
</dbReference>
<dbReference type="Gene3D" id="2.30.29.30">
    <property type="entry name" value="Pleckstrin-homology domain (PH domain)/Phosphotyrosine-binding domain (PTB)"/>
    <property type="match status" value="1"/>
</dbReference>
<evidence type="ECO:0000256" key="2">
    <source>
        <dbReference type="SAM" id="MobiDB-lite"/>
    </source>
</evidence>